<evidence type="ECO:0000256" key="2">
    <source>
        <dbReference type="ARBA" id="ARBA00022487"/>
    </source>
</evidence>
<dbReference type="Gene3D" id="3.40.50.1820">
    <property type="entry name" value="alpha/beta hydrolase"/>
    <property type="match status" value="1"/>
</dbReference>
<organism evidence="7">
    <name type="scientific">Clastoptera arizonana</name>
    <name type="common">Arizona spittle bug</name>
    <dbReference type="NCBI Taxonomy" id="38151"/>
    <lineage>
        <taxon>Eukaryota</taxon>
        <taxon>Metazoa</taxon>
        <taxon>Ecdysozoa</taxon>
        <taxon>Arthropoda</taxon>
        <taxon>Hexapoda</taxon>
        <taxon>Insecta</taxon>
        <taxon>Pterygota</taxon>
        <taxon>Neoptera</taxon>
        <taxon>Paraneoptera</taxon>
        <taxon>Hemiptera</taxon>
        <taxon>Auchenorrhyncha</taxon>
        <taxon>Cercopoidea</taxon>
        <taxon>Clastopteridae</taxon>
        <taxon>Clastoptera</taxon>
    </lineage>
</organism>
<evidence type="ECO:0000259" key="6">
    <source>
        <dbReference type="Pfam" id="PF00135"/>
    </source>
</evidence>
<evidence type="ECO:0000256" key="5">
    <source>
        <dbReference type="RuleBase" id="RU361235"/>
    </source>
</evidence>
<evidence type="ECO:0000256" key="3">
    <source>
        <dbReference type="ARBA" id="ARBA00022801"/>
    </source>
</evidence>
<comment type="similarity">
    <text evidence="1 5">Belongs to the type-B carboxylesterase/lipase family.</text>
</comment>
<evidence type="ECO:0000256" key="1">
    <source>
        <dbReference type="ARBA" id="ARBA00005964"/>
    </source>
</evidence>
<dbReference type="InterPro" id="IPR019826">
    <property type="entry name" value="Carboxylesterase_B_AS"/>
</dbReference>
<dbReference type="PROSITE" id="PS00941">
    <property type="entry name" value="CARBOXYLESTERASE_B_2"/>
    <property type="match status" value="1"/>
</dbReference>
<feature type="signal peptide" evidence="5">
    <location>
        <begin position="1"/>
        <end position="22"/>
    </location>
</feature>
<evidence type="ECO:0000256" key="4">
    <source>
        <dbReference type="ARBA" id="ARBA00023180"/>
    </source>
</evidence>
<keyword evidence="5" id="KW-0732">Signal</keyword>
<dbReference type="PROSITE" id="PS00122">
    <property type="entry name" value="CARBOXYLESTERASE_B_1"/>
    <property type="match status" value="1"/>
</dbReference>
<dbReference type="PANTHER" id="PTHR43142">
    <property type="entry name" value="CARBOXYLIC ESTER HYDROLASE"/>
    <property type="match status" value="1"/>
</dbReference>
<reference evidence="7" key="1">
    <citation type="submission" date="2015-12" db="EMBL/GenBank/DDBJ databases">
        <title>De novo transcriptome assembly of four potential Pierce s Disease insect vectors from Arizona vineyards.</title>
        <authorList>
            <person name="Tassone E.E."/>
        </authorList>
    </citation>
    <scope>NUCLEOTIDE SEQUENCE</scope>
</reference>
<dbReference type="EC" id="3.1.1.-" evidence="5"/>
<dbReference type="InterPro" id="IPR002018">
    <property type="entry name" value="CarbesteraseB"/>
</dbReference>
<proteinExistence type="inferred from homology"/>
<dbReference type="SUPFAM" id="SSF53474">
    <property type="entry name" value="alpha/beta-Hydrolases"/>
    <property type="match status" value="1"/>
</dbReference>
<dbReference type="PANTHER" id="PTHR43142:SF1">
    <property type="entry name" value="CARBOXYLIC ESTER HYDROLASE"/>
    <property type="match status" value="1"/>
</dbReference>
<dbReference type="CDD" id="cd00312">
    <property type="entry name" value="Esterase_lipase"/>
    <property type="match status" value="1"/>
</dbReference>
<dbReference type="EMBL" id="GEDC01005884">
    <property type="protein sequence ID" value="JAS31414.1"/>
    <property type="molecule type" value="Transcribed_RNA"/>
</dbReference>
<keyword evidence="2" id="KW-0719">Serine esterase</keyword>
<dbReference type="InterPro" id="IPR029058">
    <property type="entry name" value="AB_hydrolase_fold"/>
</dbReference>
<dbReference type="Pfam" id="PF00135">
    <property type="entry name" value="COesterase"/>
    <property type="match status" value="1"/>
</dbReference>
<dbReference type="AlphaFoldDB" id="A0A1B6E0H5"/>
<protein>
    <recommendedName>
        <fullName evidence="5">Carboxylic ester hydrolase</fullName>
        <ecNumber evidence="5">3.1.1.-</ecNumber>
    </recommendedName>
</protein>
<sequence>MQFKVLTLILLSVVINHTFVFGKDSFPEVTIEQGVLRGIYEKTYTGRKFAAFRGIPYAQPPVGKQRFKEPKAPNQWSSVYQATEDGPPCLQYTHFDYTIVGDEDCLYLNVFTPSVPHGKEKNDLFDVIVYIHGGAFMFGNGVLYGPRILLDRDVIFITVNYRLGPLGFLSTGDAVIPGNNGLKDQSAALRWIQKNINAFGGNRDSVTIMGLSAGGASVHYHYMSPLSQGLFKRGISFSGTALCPWTQMEQGKEKAFQIGANLGCNTQNSTLLLSCLRDRPARKIVSQVKEFLGWLYNPYSAFGPTVEKGGKTPFLSQDPYEILAIGNFQQIPWITSVTSEEGLYPGAEMITKKYLKELDEKFNEIIPHLLDFNHTIKPELKQEVCMKIKEYYLKNKDVSQNTVQFIQMIGDRLFVSCAEEGAKMQAKKSTAPVYFYYFNFRSTNKPNLFLQTDNKDYLGVSHGDDNLYFLSHPHYLNPGSTEQEKEMMQKFLDFITSYAKTGIPKFKDDFLFPSVKEMLPQLLYVHIKSPSDISQQLTKSLGHSNFWFKLPLQEKVNTARLASLDKKKLRNRSETVGHEEL</sequence>
<feature type="chain" id="PRO_5008447186" description="Carboxylic ester hydrolase" evidence="5">
    <location>
        <begin position="23"/>
        <end position="581"/>
    </location>
</feature>
<accession>A0A1B6E0H5</accession>
<dbReference type="GO" id="GO:0052689">
    <property type="term" value="F:carboxylic ester hydrolase activity"/>
    <property type="evidence" value="ECO:0007669"/>
    <property type="project" value="UniProtKB-KW"/>
</dbReference>
<keyword evidence="4" id="KW-0325">Glycoprotein</keyword>
<dbReference type="InterPro" id="IPR019819">
    <property type="entry name" value="Carboxylesterase_B_CS"/>
</dbReference>
<evidence type="ECO:0000313" key="7">
    <source>
        <dbReference type="EMBL" id="JAS31414.1"/>
    </source>
</evidence>
<name>A0A1B6E0H5_9HEMI</name>
<feature type="domain" description="Carboxylesterase type B" evidence="6">
    <location>
        <begin position="27"/>
        <end position="522"/>
    </location>
</feature>
<keyword evidence="3 5" id="KW-0378">Hydrolase</keyword>
<gene>
    <name evidence="7" type="ORF">g.7673</name>
</gene>